<dbReference type="Proteomes" id="UP001162541">
    <property type="component" value="Chromosome 3"/>
</dbReference>
<evidence type="ECO:0000256" key="4">
    <source>
        <dbReference type="ARBA" id="ARBA00061204"/>
    </source>
</evidence>
<dbReference type="CDD" id="cd20588">
    <property type="entry name" value="CYCLIN_AcCycT_rpt2"/>
    <property type="match status" value="1"/>
</dbReference>
<evidence type="ECO:0000256" key="6">
    <source>
        <dbReference type="SAM" id="MobiDB-lite"/>
    </source>
</evidence>
<dbReference type="FunFam" id="1.10.472.10:FF:000028">
    <property type="entry name" value="Cyclin-T1-5 like"/>
    <property type="match status" value="1"/>
</dbReference>
<organism evidence="9 10">
    <name type="scientific">Marchantia polymorpha subsp. ruderalis</name>
    <dbReference type="NCBI Taxonomy" id="1480154"/>
    <lineage>
        <taxon>Eukaryota</taxon>
        <taxon>Viridiplantae</taxon>
        <taxon>Streptophyta</taxon>
        <taxon>Embryophyta</taxon>
        <taxon>Marchantiophyta</taxon>
        <taxon>Marchantiopsida</taxon>
        <taxon>Marchantiidae</taxon>
        <taxon>Marchantiales</taxon>
        <taxon>Marchantiaceae</taxon>
        <taxon>Marchantia</taxon>
    </lineage>
</organism>
<evidence type="ECO:0000256" key="5">
    <source>
        <dbReference type="RuleBase" id="RU000383"/>
    </source>
</evidence>
<evidence type="ECO:0000259" key="7">
    <source>
        <dbReference type="SMART" id="SM00385"/>
    </source>
</evidence>
<protein>
    <recommendedName>
        <fullName evidence="7">Cyclin-like domain-containing protein</fullName>
    </recommendedName>
</protein>
<evidence type="ECO:0000256" key="2">
    <source>
        <dbReference type="ARBA" id="ARBA00023127"/>
    </source>
</evidence>
<dbReference type="InterPro" id="IPR036915">
    <property type="entry name" value="Cyclin-like_sf"/>
</dbReference>
<feature type="compositionally biased region" description="Basic and acidic residues" evidence="6">
    <location>
        <begin position="727"/>
        <end position="757"/>
    </location>
</feature>
<evidence type="ECO:0000313" key="9">
    <source>
        <dbReference type="EMBL" id="OAE35677.1"/>
    </source>
</evidence>
<dbReference type="InterPro" id="IPR006671">
    <property type="entry name" value="Cyclin_N"/>
</dbReference>
<feature type="compositionally biased region" description="Basic and acidic residues" evidence="6">
    <location>
        <begin position="415"/>
        <end position="434"/>
    </location>
</feature>
<accession>A0A176WRD5</accession>
<dbReference type="Gene3D" id="1.10.472.10">
    <property type="entry name" value="Cyclin-like"/>
    <property type="match status" value="2"/>
</dbReference>
<keyword evidence="1" id="KW-0132">Cell division</keyword>
<keyword evidence="2 5" id="KW-0195">Cyclin</keyword>
<evidence type="ECO:0000313" key="8">
    <source>
        <dbReference type="EMBL" id="BBN03928.1"/>
    </source>
</evidence>
<evidence type="ECO:0000313" key="11">
    <source>
        <dbReference type="Proteomes" id="UP001162541"/>
    </source>
</evidence>
<feature type="compositionally biased region" description="Basic and acidic residues" evidence="6">
    <location>
        <begin position="494"/>
        <end position="507"/>
    </location>
</feature>
<gene>
    <name evidence="9" type="ORF">AXG93_1154s1310</name>
    <name evidence="8" type="ORF">Mp_3g00720</name>
</gene>
<dbReference type="GO" id="GO:0006357">
    <property type="term" value="P:regulation of transcription by RNA polymerase II"/>
    <property type="evidence" value="ECO:0007669"/>
    <property type="project" value="InterPro"/>
</dbReference>
<feature type="domain" description="Cyclin-like" evidence="7">
    <location>
        <begin position="183"/>
        <end position="268"/>
    </location>
</feature>
<evidence type="ECO:0000256" key="3">
    <source>
        <dbReference type="ARBA" id="ARBA00023306"/>
    </source>
</evidence>
<dbReference type="Proteomes" id="UP000077202">
    <property type="component" value="Unassembled WGS sequence"/>
</dbReference>
<name>A0A176WRD5_MARPO</name>
<evidence type="ECO:0000313" key="10">
    <source>
        <dbReference type="Proteomes" id="UP000077202"/>
    </source>
</evidence>
<dbReference type="AlphaFoldDB" id="A0A176WRD5"/>
<reference evidence="11" key="3">
    <citation type="journal article" date="2020" name="Curr. Biol.">
        <title>Chromatin organization in early land plants reveals an ancestral association between H3K27me3, transposons, and constitutive heterochromatin.</title>
        <authorList>
            <person name="Montgomery S.A."/>
            <person name="Tanizawa Y."/>
            <person name="Galik B."/>
            <person name="Wang N."/>
            <person name="Ito T."/>
            <person name="Mochizuki T."/>
            <person name="Akimcheva S."/>
            <person name="Bowman J.L."/>
            <person name="Cognat V."/>
            <person name="Marechal-Drouard L."/>
            <person name="Ekker H."/>
            <person name="Hong S.F."/>
            <person name="Kohchi T."/>
            <person name="Lin S.S."/>
            <person name="Liu L.D."/>
            <person name="Nakamura Y."/>
            <person name="Valeeva L.R."/>
            <person name="Shakirov E.V."/>
            <person name="Shippen D.E."/>
            <person name="Wei W.L."/>
            <person name="Yagura M."/>
            <person name="Yamaoka S."/>
            <person name="Yamato K.T."/>
            <person name="Liu C."/>
            <person name="Berger F."/>
        </authorList>
    </citation>
    <scope>NUCLEOTIDE SEQUENCE [LARGE SCALE GENOMIC DNA]</scope>
    <source>
        <strain evidence="11">Tak-1</strain>
    </source>
</reference>
<feature type="compositionally biased region" description="Polar residues" evidence="6">
    <location>
        <begin position="303"/>
        <end position="317"/>
    </location>
</feature>
<feature type="compositionally biased region" description="Basic and acidic residues" evidence="6">
    <location>
        <begin position="319"/>
        <end position="341"/>
    </location>
</feature>
<dbReference type="SMART" id="SM00385">
    <property type="entry name" value="CYCLIN"/>
    <property type="match status" value="2"/>
</dbReference>
<feature type="compositionally biased region" description="Basic and acidic residues" evidence="6">
    <location>
        <begin position="697"/>
        <end position="718"/>
    </location>
</feature>
<feature type="compositionally biased region" description="Basic and acidic residues" evidence="6">
    <location>
        <begin position="553"/>
        <end position="638"/>
    </location>
</feature>
<comment type="similarity">
    <text evidence="4">Belongs to the cyclin family. Cyclin T subfamily.</text>
</comment>
<dbReference type="FunFam" id="1.10.472.10:FF:000026">
    <property type="entry name" value="Cyclin-T1-5 like"/>
    <property type="match status" value="1"/>
</dbReference>
<dbReference type="CDD" id="cd20587">
    <property type="entry name" value="CYCLIN_AcCycT_rpt1"/>
    <property type="match status" value="1"/>
</dbReference>
<dbReference type="EMBL" id="AP019868">
    <property type="protein sequence ID" value="BBN03929.1"/>
    <property type="molecule type" value="Genomic_DNA"/>
</dbReference>
<dbReference type="EMBL" id="LVLJ01000095">
    <property type="protein sequence ID" value="OAE35677.1"/>
    <property type="molecule type" value="Genomic_DNA"/>
</dbReference>
<feature type="compositionally biased region" description="Basic and acidic residues" evidence="6">
    <location>
        <begin position="464"/>
        <end position="474"/>
    </location>
</feature>
<dbReference type="InterPro" id="IPR013763">
    <property type="entry name" value="Cyclin-like_dom"/>
</dbReference>
<keyword evidence="10" id="KW-1185">Reference proteome</keyword>
<feature type="compositionally biased region" description="Low complexity" evidence="6">
    <location>
        <begin position="280"/>
        <end position="291"/>
    </location>
</feature>
<feature type="region of interest" description="Disordered" evidence="6">
    <location>
        <begin position="272"/>
        <end position="374"/>
    </location>
</feature>
<reference evidence="8" key="2">
    <citation type="journal article" date="2019" name="Curr. Biol.">
        <title>Chromatin organization in early land plants reveals an ancestral association between H3K27me3, transposons, and constitutive heterochromatin.</title>
        <authorList>
            <person name="Montgomery S.A."/>
            <person name="Tanizawa Y."/>
            <person name="Galik B."/>
            <person name="Wang N."/>
            <person name="Ito T."/>
            <person name="Mochizuki T."/>
            <person name="Akimcheva S."/>
            <person name="Bowman J."/>
            <person name="Cognat V."/>
            <person name="Drouard L."/>
            <person name="Ekker H."/>
            <person name="Houng S."/>
            <person name="Kohchi T."/>
            <person name="Lin S."/>
            <person name="Liu L.D."/>
            <person name="Nakamura Y."/>
            <person name="Valeeva L.R."/>
            <person name="Shakirov E.V."/>
            <person name="Shippen D.E."/>
            <person name="Wei W."/>
            <person name="Yagura M."/>
            <person name="Yamaoka S."/>
            <person name="Yamato K.T."/>
            <person name="Liu C."/>
            <person name="Berger F."/>
        </authorList>
    </citation>
    <scope>NUCLEOTIDE SEQUENCE [LARGE SCALE GENOMIC DNA]</scope>
    <source>
        <strain evidence="8">Tak-1</strain>
    </source>
</reference>
<feature type="compositionally biased region" description="Polar residues" evidence="6">
    <location>
        <begin position="388"/>
        <end position="397"/>
    </location>
</feature>
<feature type="region of interest" description="Disordered" evidence="6">
    <location>
        <begin position="458"/>
        <end position="757"/>
    </location>
</feature>
<dbReference type="SUPFAM" id="SSF47954">
    <property type="entry name" value="Cyclin-like"/>
    <property type="match status" value="2"/>
</dbReference>
<dbReference type="InterPro" id="IPR043198">
    <property type="entry name" value="Cyclin/Ssn8"/>
</dbReference>
<proteinExistence type="inferred from homology"/>
<reference evidence="9 10" key="1">
    <citation type="submission" date="2016-03" db="EMBL/GenBank/DDBJ databases">
        <title>Mechanisms controlling the formation of the plant cell surface in tip-growing cells are functionally conserved among land plants.</title>
        <authorList>
            <person name="Honkanen S."/>
            <person name="Jones V.A."/>
            <person name="Morieri G."/>
            <person name="Champion C."/>
            <person name="Hetherington A.J."/>
            <person name="Kelly S."/>
            <person name="Saint-Marcoux D."/>
            <person name="Proust H."/>
            <person name="Prescott H."/>
            <person name="Dolan L."/>
        </authorList>
    </citation>
    <scope>NUCLEOTIDE SEQUENCE [LARGE SCALE GENOMIC DNA]</scope>
    <source>
        <strain evidence="10">cv. Tak-1 and cv. Tak-2</strain>
        <tissue evidence="9">Whole gametophyte</tissue>
    </source>
</reference>
<evidence type="ECO:0000256" key="1">
    <source>
        <dbReference type="ARBA" id="ARBA00022618"/>
    </source>
</evidence>
<keyword evidence="3" id="KW-0131">Cell cycle</keyword>
<dbReference type="EMBL" id="AP019868">
    <property type="protein sequence ID" value="BBN03928.1"/>
    <property type="molecule type" value="Genomic_DNA"/>
</dbReference>
<feature type="domain" description="Cyclin-like" evidence="7">
    <location>
        <begin position="68"/>
        <end position="170"/>
    </location>
</feature>
<sequence length="757" mass="84995">MAGLLAGDAATLALAGGGAASMSGKLEEPDHSSSNWYFSREEIEKRSPSRMDGIDLKKETYFRKSYCTFLQDLGMCLKVPQVTIATAIVFCHRFFLRQSHMKNDRHMIATICMFLAGKVEETPRPLRDVILMSYEIRHKKDPTAVAKIKQKDVYEQQKELVLVGERLVLTTLGFDLNIHHPYKPLVAAIKKFKVAQNALAQVAWNFVNDGLRTSLCLQFKPHHIAAGAIFLAAKFLKVKLPSDGEKVWWQEFEVTPRQLEEVSNQMLELYEQNKSGGANPSRSSDPGPSSGVVNRSKGGEAVPSSNGHHWNQNSSNVADKGDKSAQAGKNDEVVPSSRRDDEYEVSASHAPSSGYEKHENGQLDNEYEPAYENGSVTISVQETVVETSRTVKSTSNGAVKHESKEELIVGNLEEGQIKEELREKKQTTETRVKSESGTLLRKTRVKVEVEDRKSNIVDGLGGREVTEAKSSLEEREVEDVVESKPVAEVQSDPAKVKPEVDDEEPKKSRLTSIEDVNTDRVKALKRRKSRGEGLDSRPSAVKVESTDEEADWERELESGIEAEAEKLRQERRDNKSKSSQKVEHDTADGKKERTDDGDAGAKRRRSNEDDGMSERKRTKSTERGERGDWTDGDVERSKVGAGAPERVEDGELPSSSTAHDQSRSSPRQSDRRSLPPSGSHDKAGSPSTSKRHRDHNGRRDGHRNDRVAHSTRERDYHQSSHHHHQHRTDADRDRHHHKDRDWQDRDHKKVRHADHGS</sequence>
<dbReference type="PANTHER" id="PTHR10026">
    <property type="entry name" value="CYCLIN"/>
    <property type="match status" value="1"/>
</dbReference>
<dbReference type="Pfam" id="PF00134">
    <property type="entry name" value="Cyclin_N"/>
    <property type="match status" value="1"/>
</dbReference>
<dbReference type="GO" id="GO:0016538">
    <property type="term" value="F:cyclin-dependent protein serine/threonine kinase regulator activity"/>
    <property type="evidence" value="ECO:0007669"/>
    <property type="project" value="InterPro"/>
</dbReference>
<dbReference type="Pfam" id="PF21797">
    <property type="entry name" value="CycT2-like_C"/>
    <property type="match status" value="1"/>
</dbReference>
<dbReference type="GO" id="GO:0051301">
    <property type="term" value="P:cell division"/>
    <property type="evidence" value="ECO:0007669"/>
    <property type="project" value="UniProtKB-KW"/>
</dbReference>
<feature type="compositionally biased region" description="Basic and acidic residues" evidence="6">
    <location>
        <begin position="668"/>
        <end position="683"/>
    </location>
</feature>
<feature type="region of interest" description="Disordered" evidence="6">
    <location>
        <begin position="388"/>
        <end position="439"/>
    </location>
</feature>